<feature type="domain" description="Methyl-accepting transducer" evidence="6">
    <location>
        <begin position="265"/>
        <end position="473"/>
    </location>
</feature>
<gene>
    <name evidence="8" type="ORF">Azoinq_09000</name>
</gene>
<dbReference type="PROSITE" id="PS50885">
    <property type="entry name" value="HAMP"/>
    <property type="match status" value="1"/>
</dbReference>
<keyword evidence="3" id="KW-0807">Transducer</keyword>
<reference evidence="8" key="1">
    <citation type="submission" date="2020-11" db="EMBL/GenBank/DDBJ databases">
        <title>Azospira inquinata sp. nov.</title>
        <authorList>
            <person name="Moe W.M."/>
            <person name="Mikes M.C."/>
        </authorList>
    </citation>
    <scope>NUCLEOTIDE SEQUENCE</scope>
    <source>
        <strain evidence="8">Azo-3</strain>
    </source>
</reference>
<sequence length="533" mass="57137">MFSNLKIGLRLAIGFGLAILLTIAIVMVALVRLDALNDHIQELANQRWAAAQTANRVVQNLANFNVAFRSLIITNDKAEEKRQIEAIDRLRRDNSEQFDKLEKLMSTDKEKELMHTINDVRKRLAGPVENMKAYADTSSPQYNATKASEYLFGEFSQITNEENSALQALLDYESDSFTEAAKSAADANAQSRNQLIIIAIILVIVSSGLAFWITRSITKPVIEALGAANALAEGDLSVRLVASSRDEVGQLMEAMANMIAKLNQIIGEVRSAADNLSSASEQVSATSQSLSQSSSEQAASIEEMSASVNQNTENAKVTNGMASQSAGQANEGGDAVRETVTAMKRIADKIGIIDDIAYQTNLLALNAAIEAARAGEHGKGFAVVAAEVRKLAERSQEAAQEIGEVASGSVQLAEKAGNLLDQMVPAIRKTSDLVQEITASSQEQATGVGQLNQTTQQNAAASEELAATAEEMSGQAVQLQELMSFFKLKNDGKAGQGEAKSVKRSGSPKVLARPSAEDKDFEHFEGGAAWVRS</sequence>
<dbReference type="InterPro" id="IPR051310">
    <property type="entry name" value="MCP_chemotaxis"/>
</dbReference>
<evidence type="ECO:0000313" key="9">
    <source>
        <dbReference type="Proteomes" id="UP000683428"/>
    </source>
</evidence>
<dbReference type="KEGG" id="aiq:Azoinq_09000"/>
<protein>
    <submittedName>
        <fullName evidence="8">MCP four helix bundle domain-containing protein</fullName>
    </submittedName>
</protein>
<keyword evidence="1" id="KW-0145">Chemotaxis</keyword>
<evidence type="ECO:0000256" key="5">
    <source>
        <dbReference type="SAM" id="Phobius"/>
    </source>
</evidence>
<keyword evidence="5" id="KW-1133">Transmembrane helix</keyword>
<evidence type="ECO:0000313" key="8">
    <source>
        <dbReference type="EMBL" id="QWT48013.1"/>
    </source>
</evidence>
<comment type="similarity">
    <text evidence="2">Belongs to the methyl-accepting chemotaxis (MCP) protein family.</text>
</comment>
<feature type="transmembrane region" description="Helical" evidence="5">
    <location>
        <begin position="12"/>
        <end position="31"/>
    </location>
</feature>
<dbReference type="Proteomes" id="UP000683428">
    <property type="component" value="Chromosome"/>
</dbReference>
<dbReference type="GO" id="GO:0005886">
    <property type="term" value="C:plasma membrane"/>
    <property type="evidence" value="ECO:0007669"/>
    <property type="project" value="TreeGrafter"/>
</dbReference>
<evidence type="ECO:0000256" key="1">
    <source>
        <dbReference type="ARBA" id="ARBA00022500"/>
    </source>
</evidence>
<dbReference type="RefSeq" id="WP_216129848.1">
    <property type="nucleotide sequence ID" value="NZ_CP064782.1"/>
</dbReference>
<dbReference type="GO" id="GO:0004888">
    <property type="term" value="F:transmembrane signaling receptor activity"/>
    <property type="evidence" value="ECO:0007669"/>
    <property type="project" value="TreeGrafter"/>
</dbReference>
<dbReference type="InterPro" id="IPR003660">
    <property type="entry name" value="HAMP_dom"/>
</dbReference>
<dbReference type="InterPro" id="IPR047347">
    <property type="entry name" value="YvaQ-like_sensor"/>
</dbReference>
<dbReference type="PANTHER" id="PTHR43531:SF11">
    <property type="entry name" value="METHYL-ACCEPTING CHEMOTAXIS PROTEIN 3"/>
    <property type="match status" value="1"/>
</dbReference>
<dbReference type="PANTHER" id="PTHR43531">
    <property type="entry name" value="PROTEIN ICFG"/>
    <property type="match status" value="1"/>
</dbReference>
<proteinExistence type="inferred from homology"/>
<dbReference type="InterPro" id="IPR004089">
    <property type="entry name" value="MCPsignal_dom"/>
</dbReference>
<evidence type="ECO:0000259" key="7">
    <source>
        <dbReference type="PROSITE" id="PS50885"/>
    </source>
</evidence>
<dbReference type="CDD" id="cd06225">
    <property type="entry name" value="HAMP"/>
    <property type="match status" value="1"/>
</dbReference>
<keyword evidence="5" id="KW-0812">Transmembrane</keyword>
<dbReference type="CDD" id="cd19411">
    <property type="entry name" value="MCP2201-like_sensor"/>
    <property type="match status" value="1"/>
</dbReference>
<feature type="region of interest" description="Disordered" evidence="4">
    <location>
        <begin position="492"/>
        <end position="519"/>
    </location>
</feature>
<evidence type="ECO:0000256" key="4">
    <source>
        <dbReference type="SAM" id="MobiDB-lite"/>
    </source>
</evidence>
<evidence type="ECO:0000256" key="3">
    <source>
        <dbReference type="PROSITE-ProRule" id="PRU00284"/>
    </source>
</evidence>
<dbReference type="GO" id="GO:0006935">
    <property type="term" value="P:chemotaxis"/>
    <property type="evidence" value="ECO:0007669"/>
    <property type="project" value="UniProtKB-KW"/>
</dbReference>
<keyword evidence="9" id="KW-1185">Reference proteome</keyword>
<name>A0A975SKI1_9RHOO</name>
<dbReference type="SMART" id="SM00304">
    <property type="entry name" value="HAMP"/>
    <property type="match status" value="1"/>
</dbReference>
<dbReference type="InterPro" id="IPR024478">
    <property type="entry name" value="HlyB_4HB_MCP"/>
</dbReference>
<feature type="transmembrane region" description="Helical" evidence="5">
    <location>
        <begin position="195"/>
        <end position="213"/>
    </location>
</feature>
<dbReference type="SMART" id="SM00283">
    <property type="entry name" value="MA"/>
    <property type="match status" value="1"/>
</dbReference>
<keyword evidence="5" id="KW-0472">Membrane</keyword>
<dbReference type="PROSITE" id="PS50111">
    <property type="entry name" value="CHEMOTAXIS_TRANSDUC_2"/>
    <property type="match status" value="1"/>
</dbReference>
<accession>A0A975SKI1</accession>
<dbReference type="EMBL" id="CP064782">
    <property type="protein sequence ID" value="QWT48013.1"/>
    <property type="molecule type" value="Genomic_DNA"/>
</dbReference>
<dbReference type="Pfam" id="PF12729">
    <property type="entry name" value="4HB_MCP_1"/>
    <property type="match status" value="1"/>
</dbReference>
<dbReference type="Pfam" id="PF00015">
    <property type="entry name" value="MCPsignal"/>
    <property type="match status" value="1"/>
</dbReference>
<dbReference type="GO" id="GO:0007165">
    <property type="term" value="P:signal transduction"/>
    <property type="evidence" value="ECO:0007669"/>
    <property type="project" value="UniProtKB-KW"/>
</dbReference>
<evidence type="ECO:0000256" key="2">
    <source>
        <dbReference type="ARBA" id="ARBA00029447"/>
    </source>
</evidence>
<dbReference type="AlphaFoldDB" id="A0A975SKI1"/>
<feature type="domain" description="HAMP" evidence="7">
    <location>
        <begin position="215"/>
        <end position="267"/>
    </location>
</feature>
<organism evidence="8 9">
    <name type="scientific">Azospira inquinata</name>
    <dbReference type="NCBI Taxonomy" id="2785627"/>
    <lineage>
        <taxon>Bacteria</taxon>
        <taxon>Pseudomonadati</taxon>
        <taxon>Pseudomonadota</taxon>
        <taxon>Betaproteobacteria</taxon>
        <taxon>Rhodocyclales</taxon>
        <taxon>Rhodocyclaceae</taxon>
        <taxon>Azospira</taxon>
    </lineage>
</organism>
<evidence type="ECO:0000259" key="6">
    <source>
        <dbReference type="PROSITE" id="PS50111"/>
    </source>
</evidence>
<dbReference type="Pfam" id="PF00672">
    <property type="entry name" value="HAMP"/>
    <property type="match status" value="1"/>
</dbReference>